<evidence type="ECO:0000313" key="2">
    <source>
        <dbReference type="Proteomes" id="UP000192638"/>
    </source>
</evidence>
<dbReference type="Proteomes" id="UP000192638">
    <property type="component" value="Unassembled WGS sequence"/>
</dbReference>
<evidence type="ECO:0000313" key="1">
    <source>
        <dbReference type="EMBL" id="OQQ83013.1"/>
    </source>
</evidence>
<dbReference type="EMBL" id="NBEB01000061">
    <property type="protein sequence ID" value="OQQ83013.1"/>
    <property type="molecule type" value="Genomic_DNA"/>
</dbReference>
<dbReference type="Pfam" id="PF10926">
    <property type="entry name" value="DUF2800"/>
    <property type="match status" value="1"/>
</dbReference>
<dbReference type="InterPro" id="IPR021229">
    <property type="entry name" value="DUF2800"/>
</dbReference>
<protein>
    <submittedName>
        <fullName evidence="1">Nuclease</fullName>
    </submittedName>
</protein>
<proteinExistence type="predicted"/>
<dbReference type="RefSeq" id="WP_081530728.1">
    <property type="nucleotide sequence ID" value="NZ_NBEB01000061.1"/>
</dbReference>
<sequence>MASPKIHSTLSASSAHRWLSAPPLPQLEKLFPKDASPMAAEGTAAHALCEYKLRKALGQKIKRPASAFDNDDMEAYTDDYCSYVMEEFQKANLNHPGTTVLIEQRLDFSKYVPDGFGTGDCIIIADGLMHIIDFKYGKGVRVAAENNPQMKLYALGALNNYSMLYNRPDTIEMTIFQPRIGNISTWSLETDTLLHWAKTELKEKAELAINGQGVVKYGPWLQFSNCNAVLRVRYDEYKKLQALQLKSPHLMNNEEIEEVLANVDELIKWANQVKAYAQDLTINHGKQWTGFKVVEGRSIRRYKDEAKVAQVAKANGFTNIYQQSLLPITKLEKVMGKKNFDELLGPYIYKPAGKLTLVPNSDKRPAVDTTNAQDEFTEV</sequence>
<gene>
    <name evidence="1" type="ORF">B6U60_06605</name>
</gene>
<dbReference type="AlphaFoldDB" id="A0A1V9QYU2"/>
<comment type="caution">
    <text evidence="1">The sequence shown here is derived from an EMBL/GenBank/DDBJ whole genome shotgun (WGS) entry which is preliminary data.</text>
</comment>
<accession>A0A1V9QYU2</accession>
<name>A0A1V9QYU2_9LACO</name>
<organism evidence="1 2">
    <name type="scientific">Ligilactobacillus salivarius</name>
    <dbReference type="NCBI Taxonomy" id="1624"/>
    <lineage>
        <taxon>Bacteria</taxon>
        <taxon>Bacillati</taxon>
        <taxon>Bacillota</taxon>
        <taxon>Bacilli</taxon>
        <taxon>Lactobacillales</taxon>
        <taxon>Lactobacillaceae</taxon>
        <taxon>Ligilactobacillus</taxon>
    </lineage>
</organism>
<reference evidence="1 2" key="1">
    <citation type="submission" date="2017-03" db="EMBL/GenBank/DDBJ databases">
        <title>Phylogenomics and comparative genomics of Lactobacillus salivarius, a mammalian gut commensal.</title>
        <authorList>
            <person name="Harris H.M."/>
        </authorList>
    </citation>
    <scope>NUCLEOTIDE SEQUENCE [LARGE SCALE GENOMIC DNA]</scope>
    <source>
        <strain evidence="1 2">LMG 14477</strain>
    </source>
</reference>